<sequence>MSLLLRRSRPLLAPLVAMPLLLAPLAAQAAPATPAEMGLYTRIGAVNVCISRAAGIDFEKSVGIAGETIAQLILGQHKGEIQQVGTKALTIEELRRGAINSAVLGAAEICPKEVPADVMKKVQDAIKQQGAARPGAPAPATPAAPR</sequence>
<evidence type="ECO:0000313" key="3">
    <source>
        <dbReference type="EMBL" id="MEA5390307.1"/>
    </source>
</evidence>
<organism evidence="3 4">
    <name type="scientific">Cyanobium gracile UHCC 0139</name>
    <dbReference type="NCBI Taxonomy" id="3110308"/>
    <lineage>
        <taxon>Bacteria</taxon>
        <taxon>Bacillati</taxon>
        <taxon>Cyanobacteriota</taxon>
        <taxon>Cyanophyceae</taxon>
        <taxon>Synechococcales</taxon>
        <taxon>Prochlorococcaceae</taxon>
        <taxon>Cyanobium</taxon>
    </lineage>
</organism>
<feature type="compositionally biased region" description="Pro residues" evidence="1">
    <location>
        <begin position="136"/>
        <end position="146"/>
    </location>
</feature>
<gene>
    <name evidence="3" type="ORF">VB738_03430</name>
</gene>
<dbReference type="RefSeq" id="WP_323304420.1">
    <property type="nucleotide sequence ID" value="NZ_JAYGHX010000002.1"/>
</dbReference>
<dbReference type="Proteomes" id="UP001304461">
    <property type="component" value="Unassembled WGS sequence"/>
</dbReference>
<feature type="signal peptide" evidence="2">
    <location>
        <begin position="1"/>
        <end position="29"/>
    </location>
</feature>
<keyword evidence="4" id="KW-1185">Reference proteome</keyword>
<feature type="region of interest" description="Disordered" evidence="1">
    <location>
        <begin position="125"/>
        <end position="146"/>
    </location>
</feature>
<comment type="caution">
    <text evidence="3">The sequence shown here is derived from an EMBL/GenBank/DDBJ whole genome shotgun (WGS) entry which is preliminary data.</text>
</comment>
<evidence type="ECO:0000256" key="1">
    <source>
        <dbReference type="SAM" id="MobiDB-lite"/>
    </source>
</evidence>
<dbReference type="EMBL" id="JAYGHX010000002">
    <property type="protein sequence ID" value="MEA5390307.1"/>
    <property type="molecule type" value="Genomic_DNA"/>
</dbReference>
<name>A0ABU5RRF0_9CYAN</name>
<protein>
    <submittedName>
        <fullName evidence="3">cAMP phosphodiesterase</fullName>
    </submittedName>
</protein>
<accession>A0ABU5RRF0</accession>
<keyword evidence="2" id="KW-0732">Signal</keyword>
<evidence type="ECO:0000256" key="2">
    <source>
        <dbReference type="SAM" id="SignalP"/>
    </source>
</evidence>
<feature type="chain" id="PRO_5045412145" evidence="2">
    <location>
        <begin position="30"/>
        <end position="146"/>
    </location>
</feature>
<proteinExistence type="predicted"/>
<evidence type="ECO:0000313" key="4">
    <source>
        <dbReference type="Proteomes" id="UP001304461"/>
    </source>
</evidence>
<reference evidence="3 4" key="1">
    <citation type="submission" date="2023-12" db="EMBL/GenBank/DDBJ databases">
        <title>Baltic Sea Cyanobacteria.</title>
        <authorList>
            <person name="Delbaje E."/>
            <person name="Fewer D.P."/>
            <person name="Shishido T.K."/>
        </authorList>
    </citation>
    <scope>NUCLEOTIDE SEQUENCE [LARGE SCALE GENOMIC DNA]</scope>
    <source>
        <strain evidence="3 4">UHCC 0139</strain>
    </source>
</reference>